<accession>F5YLZ5</accession>
<dbReference type="RefSeq" id="WP_015708336.1">
    <property type="nucleotide sequence ID" value="NC_015578.1"/>
</dbReference>
<keyword evidence="3" id="KW-1185">Reference proteome</keyword>
<dbReference type="STRING" id="545694.TREPR_1797"/>
<evidence type="ECO:0000256" key="1">
    <source>
        <dbReference type="SAM" id="Phobius"/>
    </source>
</evidence>
<keyword evidence="1" id="KW-0472">Membrane</keyword>
<sequence length="171" mass="19235">MIAILLCGKLRCKLRFIQPRARFFTCLVAFLFLGGVSLFPQSFSGEQELPGDPAQPIGLTLSLVYARYGVPESVYTIRGAEEWQDDVVFVYNDRDMYVFKDRVWQVSVRTAYGITLGDPGGVVSLILGDGVQSFSGYLLYALPSRSWPLQLRVNLDNAGRVESIFIYRSDF</sequence>
<dbReference type="AlphaFoldDB" id="F5YLZ5"/>
<dbReference type="HOGENOM" id="CLU_141079_0_0_12"/>
<evidence type="ECO:0000313" key="3">
    <source>
        <dbReference type="Proteomes" id="UP000009223"/>
    </source>
</evidence>
<dbReference type="eggNOG" id="ENOG502ZHVZ">
    <property type="taxonomic scope" value="Bacteria"/>
</dbReference>
<organism evidence="2 3">
    <name type="scientific">Treponema primitia (strain ATCC BAA-887 / DSM 12427 / ZAS-2)</name>
    <dbReference type="NCBI Taxonomy" id="545694"/>
    <lineage>
        <taxon>Bacteria</taxon>
        <taxon>Pseudomonadati</taxon>
        <taxon>Spirochaetota</taxon>
        <taxon>Spirochaetia</taxon>
        <taxon>Spirochaetales</taxon>
        <taxon>Treponemataceae</taxon>
        <taxon>Treponema</taxon>
    </lineage>
</organism>
<dbReference type="Proteomes" id="UP000009223">
    <property type="component" value="Chromosome"/>
</dbReference>
<reference evidence="2 3" key="2">
    <citation type="journal article" date="2011" name="ISME J.">
        <title>RNA-seq reveals cooperative metabolic interactions between two termite-gut spirochete species in co-culture.</title>
        <authorList>
            <person name="Rosenthal A.Z."/>
            <person name="Matson E.G."/>
            <person name="Eldar A."/>
            <person name="Leadbetter J.R."/>
        </authorList>
    </citation>
    <scope>NUCLEOTIDE SEQUENCE [LARGE SCALE GENOMIC DNA]</scope>
    <source>
        <strain evidence="3">ATCC BAA-887 / DSM 12427 / ZAS-2</strain>
    </source>
</reference>
<gene>
    <name evidence="2" type="ordered locus">TREPR_1797</name>
</gene>
<evidence type="ECO:0000313" key="2">
    <source>
        <dbReference type="EMBL" id="AEF85302.1"/>
    </source>
</evidence>
<name>F5YLZ5_TREPZ</name>
<keyword evidence="1" id="KW-0812">Transmembrane</keyword>
<dbReference type="KEGG" id="tpi:TREPR_1797"/>
<feature type="transmembrane region" description="Helical" evidence="1">
    <location>
        <begin position="21"/>
        <end position="39"/>
    </location>
</feature>
<proteinExistence type="predicted"/>
<reference evidence="3" key="1">
    <citation type="submission" date="2009-12" db="EMBL/GenBank/DDBJ databases">
        <title>Complete sequence of Treponema primitia strain ZAS-2.</title>
        <authorList>
            <person name="Tetu S.G."/>
            <person name="Matson E."/>
            <person name="Ren Q."/>
            <person name="Seshadri R."/>
            <person name="Elbourne L."/>
            <person name="Hassan K.A."/>
            <person name="Durkin A."/>
            <person name="Radune D."/>
            <person name="Mohamoud Y."/>
            <person name="Shay R."/>
            <person name="Jin S."/>
            <person name="Zhang X."/>
            <person name="Lucey K."/>
            <person name="Ballor N.R."/>
            <person name="Ottesen E."/>
            <person name="Rosenthal R."/>
            <person name="Allen A."/>
            <person name="Leadbetter J.R."/>
            <person name="Paulsen I.T."/>
        </authorList>
    </citation>
    <scope>NUCLEOTIDE SEQUENCE [LARGE SCALE GENOMIC DNA]</scope>
    <source>
        <strain evidence="3">ATCC BAA-887 / DSM 12427 / ZAS-2</strain>
    </source>
</reference>
<dbReference type="EMBL" id="CP001843">
    <property type="protein sequence ID" value="AEF85302.1"/>
    <property type="molecule type" value="Genomic_DNA"/>
</dbReference>
<protein>
    <submittedName>
        <fullName evidence="2">Uncharacterized protein</fullName>
    </submittedName>
</protein>
<keyword evidence="1" id="KW-1133">Transmembrane helix</keyword>